<dbReference type="SUPFAM" id="SSF102114">
    <property type="entry name" value="Radical SAM enzymes"/>
    <property type="match status" value="1"/>
</dbReference>
<dbReference type="PANTHER" id="PTHR43837">
    <property type="entry name" value="RIBOSOMAL PROTEIN S12 METHYLTHIOTRANSFERASE RIMO"/>
    <property type="match status" value="1"/>
</dbReference>
<dbReference type="PROSITE" id="PS51918">
    <property type="entry name" value="RADICAL_SAM"/>
    <property type="match status" value="1"/>
</dbReference>
<organism evidence="10">
    <name type="scientific">marine metagenome</name>
    <dbReference type="NCBI Taxonomy" id="408172"/>
    <lineage>
        <taxon>unclassified sequences</taxon>
        <taxon>metagenomes</taxon>
        <taxon>ecological metagenomes</taxon>
    </lineage>
</organism>
<dbReference type="SMART" id="SM00729">
    <property type="entry name" value="Elp3"/>
    <property type="match status" value="1"/>
</dbReference>
<dbReference type="InterPro" id="IPR013848">
    <property type="entry name" value="Methylthiotransferase_N"/>
</dbReference>
<dbReference type="AlphaFoldDB" id="A0A381MZH0"/>
<dbReference type="GO" id="GO:0006400">
    <property type="term" value="P:tRNA modification"/>
    <property type="evidence" value="ECO:0007669"/>
    <property type="project" value="InterPro"/>
</dbReference>
<feature type="domain" description="MTTase N-terminal" evidence="8">
    <location>
        <begin position="6"/>
        <end position="123"/>
    </location>
</feature>
<name>A0A381MZH0_9ZZZZ</name>
<keyword evidence="5" id="KW-0479">Metal-binding</keyword>
<accession>A0A381MZH0</accession>
<reference evidence="10" key="1">
    <citation type="submission" date="2018-05" db="EMBL/GenBank/DDBJ databases">
        <authorList>
            <person name="Lanie J.A."/>
            <person name="Ng W.-L."/>
            <person name="Kazmierczak K.M."/>
            <person name="Andrzejewski T.M."/>
            <person name="Davidsen T.M."/>
            <person name="Wayne K.J."/>
            <person name="Tettelin H."/>
            <person name="Glass J.I."/>
            <person name="Rusch D."/>
            <person name="Podicherti R."/>
            <person name="Tsui H.-C.T."/>
            <person name="Winkler M.E."/>
        </authorList>
    </citation>
    <scope>NUCLEOTIDE SEQUENCE</scope>
</reference>
<dbReference type="SFLD" id="SFLDS00029">
    <property type="entry name" value="Radical_SAM"/>
    <property type="match status" value="1"/>
</dbReference>
<dbReference type="EMBL" id="UINC01000033">
    <property type="protein sequence ID" value="SUZ47760.1"/>
    <property type="molecule type" value="Genomic_DNA"/>
</dbReference>
<proteinExistence type="inferred from homology"/>
<evidence type="ECO:0000259" key="9">
    <source>
        <dbReference type="PROSITE" id="PS51918"/>
    </source>
</evidence>
<dbReference type="InterPro" id="IPR012340">
    <property type="entry name" value="NA-bd_OB-fold"/>
</dbReference>
<dbReference type="Gene3D" id="3.80.30.20">
    <property type="entry name" value="tm_1862 like domain"/>
    <property type="match status" value="1"/>
</dbReference>
<evidence type="ECO:0000259" key="8">
    <source>
        <dbReference type="PROSITE" id="PS51449"/>
    </source>
</evidence>
<evidence type="ECO:0000256" key="5">
    <source>
        <dbReference type="ARBA" id="ARBA00022723"/>
    </source>
</evidence>
<dbReference type="PANTHER" id="PTHR43837:SF1">
    <property type="entry name" value="RIBOSOMAL PROTEIN US12 METHYLTHIOTRANSFERASE RIMO"/>
    <property type="match status" value="1"/>
</dbReference>
<dbReference type="InterPro" id="IPR058240">
    <property type="entry name" value="rSAM_sf"/>
</dbReference>
<dbReference type="InterPro" id="IPR006638">
    <property type="entry name" value="Elp3/MiaA/NifB-like_rSAM"/>
</dbReference>
<dbReference type="SFLD" id="SFLDG01082">
    <property type="entry name" value="B12-binding_domain_containing"/>
    <property type="match status" value="1"/>
</dbReference>
<dbReference type="GO" id="GO:0051539">
    <property type="term" value="F:4 iron, 4 sulfur cluster binding"/>
    <property type="evidence" value="ECO:0007669"/>
    <property type="project" value="UniProtKB-KW"/>
</dbReference>
<dbReference type="CDD" id="cd01335">
    <property type="entry name" value="Radical_SAM"/>
    <property type="match status" value="1"/>
</dbReference>
<dbReference type="Pfam" id="PF00919">
    <property type="entry name" value="UPF0004"/>
    <property type="match status" value="1"/>
</dbReference>
<dbReference type="GO" id="GO:0046872">
    <property type="term" value="F:metal ion binding"/>
    <property type="evidence" value="ECO:0007669"/>
    <property type="project" value="UniProtKB-KW"/>
</dbReference>
<dbReference type="GO" id="GO:0005829">
    <property type="term" value="C:cytosol"/>
    <property type="evidence" value="ECO:0007669"/>
    <property type="project" value="TreeGrafter"/>
</dbReference>
<dbReference type="InterPro" id="IPR023404">
    <property type="entry name" value="rSAM_horseshoe"/>
</dbReference>
<evidence type="ECO:0000256" key="4">
    <source>
        <dbReference type="ARBA" id="ARBA00022691"/>
    </source>
</evidence>
<dbReference type="Gene3D" id="3.40.50.12160">
    <property type="entry name" value="Methylthiotransferase, N-terminal domain"/>
    <property type="match status" value="1"/>
</dbReference>
<keyword evidence="4" id="KW-0949">S-adenosyl-L-methionine</keyword>
<evidence type="ECO:0000256" key="1">
    <source>
        <dbReference type="ARBA" id="ARBA00001966"/>
    </source>
</evidence>
<dbReference type="GO" id="GO:0035599">
    <property type="term" value="F:aspartic acid methylthiotransferase activity"/>
    <property type="evidence" value="ECO:0007669"/>
    <property type="project" value="TreeGrafter"/>
</dbReference>
<evidence type="ECO:0000313" key="10">
    <source>
        <dbReference type="EMBL" id="SUZ47760.1"/>
    </source>
</evidence>
<comment type="cofactor">
    <cofactor evidence="1">
        <name>[4Fe-4S] cluster</name>
        <dbReference type="ChEBI" id="CHEBI:49883"/>
    </cofactor>
</comment>
<dbReference type="InterPro" id="IPR005840">
    <property type="entry name" value="Ribosomal_uS12_MeSTrfase_RimO"/>
</dbReference>
<evidence type="ECO:0000256" key="7">
    <source>
        <dbReference type="ARBA" id="ARBA00023014"/>
    </source>
</evidence>
<sequence>MSDSQHQFYLHTLGCPKNQVDSDKISGTLVDDGLIATDDASSADLVVVNTCAFIEEAREESINAVLALERTKRPDARLVITGCMAERYGDQLADALPEVDSVVGFGVPVNVTRKPLGLNTTAEPPTSKFDLLNLRRPASSLPWAYVKIAEGCDRRCGFCAIPSFRGPQNSREVDSILREIDELDVREIVLVAQDLASYGADRGRRGSIVSLVDEVAKRVDRVRLLYLYPSDLTDELVTAVLSTGMPYFDLSLQHVAKAHLRRMRRWGDGQRFIDRINQIRHEAQDATFRSNFIVGYPGETEDDQAELLAWLREAQLDWCGLFPYSREEGTYAADLPDQVSAELISERHVELSELQDAITATRRDQLIGSTIEVLVDEPGIGRSHREAPEIDGVVKVPQTLEPRGIYNVHVTGSDGLDLEAELGGIRQ</sequence>
<evidence type="ECO:0000256" key="2">
    <source>
        <dbReference type="ARBA" id="ARBA00022485"/>
    </source>
</evidence>
<dbReference type="PROSITE" id="PS51449">
    <property type="entry name" value="MTTASE_N"/>
    <property type="match status" value="1"/>
</dbReference>
<keyword evidence="2" id="KW-0004">4Fe-4S</keyword>
<evidence type="ECO:0000256" key="3">
    <source>
        <dbReference type="ARBA" id="ARBA00022490"/>
    </source>
</evidence>
<dbReference type="InterPro" id="IPR038135">
    <property type="entry name" value="Methylthiotransferase_N_sf"/>
</dbReference>
<dbReference type="Pfam" id="PF04055">
    <property type="entry name" value="Radical_SAM"/>
    <property type="match status" value="1"/>
</dbReference>
<evidence type="ECO:0000256" key="6">
    <source>
        <dbReference type="ARBA" id="ARBA00023004"/>
    </source>
</evidence>
<dbReference type="HAMAP" id="MF_01865">
    <property type="entry name" value="MTTase_RimO"/>
    <property type="match status" value="1"/>
</dbReference>
<dbReference type="NCBIfam" id="TIGR01125">
    <property type="entry name" value="30S ribosomal protein S12 methylthiotransferase RimO"/>
    <property type="match status" value="1"/>
</dbReference>
<dbReference type="InterPro" id="IPR002792">
    <property type="entry name" value="TRAM_dom"/>
</dbReference>
<dbReference type="NCBIfam" id="TIGR00089">
    <property type="entry name" value="MiaB/RimO family radical SAM methylthiotransferase"/>
    <property type="match status" value="1"/>
</dbReference>
<feature type="domain" description="Radical SAM core" evidence="9">
    <location>
        <begin position="138"/>
        <end position="362"/>
    </location>
</feature>
<keyword evidence="6" id="KW-0408">Iron</keyword>
<dbReference type="Gene3D" id="2.40.50.140">
    <property type="entry name" value="Nucleic acid-binding proteins"/>
    <property type="match status" value="1"/>
</dbReference>
<gene>
    <name evidence="10" type="ORF">METZ01_LOCUS614</name>
</gene>
<dbReference type="InterPro" id="IPR007197">
    <property type="entry name" value="rSAM"/>
</dbReference>
<dbReference type="Pfam" id="PF18693">
    <property type="entry name" value="TRAM_2"/>
    <property type="match status" value="1"/>
</dbReference>
<keyword evidence="3" id="KW-0963">Cytoplasm</keyword>
<protein>
    <submittedName>
        <fullName evidence="10">Uncharacterized protein</fullName>
    </submittedName>
</protein>
<dbReference type="InterPro" id="IPR005839">
    <property type="entry name" value="Methylthiotransferase"/>
</dbReference>
<dbReference type="SFLD" id="SFLDG01061">
    <property type="entry name" value="methylthiotransferase"/>
    <property type="match status" value="1"/>
</dbReference>
<keyword evidence="7" id="KW-0411">Iron-sulfur</keyword>